<evidence type="ECO:0000313" key="1">
    <source>
        <dbReference type="EMBL" id="KAH3877867.1"/>
    </source>
</evidence>
<gene>
    <name evidence="1" type="ORF">DPMN_001746</name>
    <name evidence="2" type="ORF">DPMN_001749</name>
</gene>
<accession>A0A9D4MHU3</accession>
<dbReference type="EMBL" id="JAIWYP010000001">
    <property type="protein sequence ID" value="KAH3877870.1"/>
    <property type="molecule type" value="Genomic_DNA"/>
</dbReference>
<sequence length="65" mass="7342">MTSIEALIDLQKLAFLGSLCHAPTGKPCHMLFILRLCQFDLCENRKIGFIPGNVTFFRNITLKTT</sequence>
<proteinExistence type="predicted"/>
<dbReference type="AlphaFoldDB" id="A0A9D4MHU3"/>
<comment type="caution">
    <text evidence="1">The sequence shown here is derived from an EMBL/GenBank/DDBJ whole genome shotgun (WGS) entry which is preliminary data.</text>
</comment>
<protein>
    <submittedName>
        <fullName evidence="1">Uncharacterized protein</fullName>
    </submittedName>
</protein>
<reference evidence="1" key="1">
    <citation type="journal article" date="2019" name="bioRxiv">
        <title>The Genome of the Zebra Mussel, Dreissena polymorpha: A Resource for Invasive Species Research.</title>
        <authorList>
            <person name="McCartney M.A."/>
            <person name="Auch B."/>
            <person name="Kono T."/>
            <person name="Mallez S."/>
            <person name="Zhang Y."/>
            <person name="Obille A."/>
            <person name="Becker A."/>
            <person name="Abrahante J.E."/>
            <person name="Garbe J."/>
            <person name="Badalamenti J.P."/>
            <person name="Herman A."/>
            <person name="Mangelson H."/>
            <person name="Liachko I."/>
            <person name="Sullivan S."/>
            <person name="Sone E.D."/>
            <person name="Koren S."/>
            <person name="Silverstein K.A.T."/>
            <person name="Beckman K.B."/>
            <person name="Gohl D.M."/>
        </authorList>
    </citation>
    <scope>NUCLEOTIDE SEQUENCE</scope>
    <source>
        <strain evidence="1">Duluth1</strain>
        <tissue evidence="1">Whole animal</tissue>
    </source>
</reference>
<name>A0A9D4MHU3_DREPO</name>
<dbReference type="EMBL" id="JAIWYP010000001">
    <property type="protein sequence ID" value="KAH3877867.1"/>
    <property type="molecule type" value="Genomic_DNA"/>
</dbReference>
<reference evidence="1" key="2">
    <citation type="submission" date="2020-11" db="EMBL/GenBank/DDBJ databases">
        <authorList>
            <person name="McCartney M.A."/>
            <person name="Auch B."/>
            <person name="Kono T."/>
            <person name="Mallez S."/>
            <person name="Becker A."/>
            <person name="Gohl D.M."/>
            <person name="Silverstein K.A.T."/>
            <person name="Koren S."/>
            <person name="Bechman K.B."/>
            <person name="Herman A."/>
            <person name="Abrahante J.E."/>
            <person name="Garbe J."/>
        </authorList>
    </citation>
    <scope>NUCLEOTIDE SEQUENCE</scope>
    <source>
        <strain evidence="1">Duluth1</strain>
        <tissue evidence="1">Whole animal</tissue>
    </source>
</reference>
<evidence type="ECO:0000313" key="3">
    <source>
        <dbReference type="Proteomes" id="UP000828390"/>
    </source>
</evidence>
<keyword evidence="3" id="KW-1185">Reference proteome</keyword>
<organism evidence="1 3">
    <name type="scientific">Dreissena polymorpha</name>
    <name type="common">Zebra mussel</name>
    <name type="synonym">Mytilus polymorpha</name>
    <dbReference type="NCBI Taxonomy" id="45954"/>
    <lineage>
        <taxon>Eukaryota</taxon>
        <taxon>Metazoa</taxon>
        <taxon>Spiralia</taxon>
        <taxon>Lophotrochozoa</taxon>
        <taxon>Mollusca</taxon>
        <taxon>Bivalvia</taxon>
        <taxon>Autobranchia</taxon>
        <taxon>Heteroconchia</taxon>
        <taxon>Euheterodonta</taxon>
        <taxon>Imparidentia</taxon>
        <taxon>Neoheterodontei</taxon>
        <taxon>Myida</taxon>
        <taxon>Dreissenoidea</taxon>
        <taxon>Dreissenidae</taxon>
        <taxon>Dreissena</taxon>
    </lineage>
</organism>
<evidence type="ECO:0000313" key="2">
    <source>
        <dbReference type="EMBL" id="KAH3877870.1"/>
    </source>
</evidence>
<dbReference type="Proteomes" id="UP000828390">
    <property type="component" value="Unassembled WGS sequence"/>
</dbReference>